<organism evidence="2 3">
    <name type="scientific">Geodermatophilus obscurus</name>
    <dbReference type="NCBI Taxonomy" id="1861"/>
    <lineage>
        <taxon>Bacteria</taxon>
        <taxon>Bacillati</taxon>
        <taxon>Actinomycetota</taxon>
        <taxon>Actinomycetes</taxon>
        <taxon>Geodermatophilales</taxon>
        <taxon>Geodermatophilaceae</taxon>
        <taxon>Geodermatophilus</taxon>
    </lineage>
</organism>
<feature type="transmembrane region" description="Helical" evidence="1">
    <location>
        <begin position="74"/>
        <end position="92"/>
    </location>
</feature>
<protein>
    <submittedName>
        <fullName evidence="2">Uncharacterized protein</fullName>
    </submittedName>
</protein>
<evidence type="ECO:0000313" key="3">
    <source>
        <dbReference type="Proteomes" id="UP000184428"/>
    </source>
</evidence>
<evidence type="ECO:0000313" key="2">
    <source>
        <dbReference type="EMBL" id="SHN63084.1"/>
    </source>
</evidence>
<accession>A0A1M7SXI2</accession>
<sequence length="233" mass="23112">MLAGASGALVHVLAGRSGAAGGSNSRPPRRITVVQPTRNRARTPALPVCAGLGPVAGALAKAADESGLRWAADLGSYPAAWVLAVALLGGAAPTVRVAAARTAVFFAAMSVAYYAWAALVLGFGWNRLLVAWLLLSATAVPAVAAAVQWATRRPGPLPGALLAGAAGIVLAGGAVLTDAAAHPVQAVADVVAAALLAAVLPRDGRTRLWAVVLLAPATWLAGRGLAVLAALLG</sequence>
<name>A0A1M7SXI2_9ACTN</name>
<feature type="transmembrane region" description="Helical" evidence="1">
    <location>
        <begin position="129"/>
        <end position="150"/>
    </location>
</feature>
<feature type="transmembrane region" description="Helical" evidence="1">
    <location>
        <begin position="182"/>
        <end position="201"/>
    </location>
</feature>
<evidence type="ECO:0000256" key="1">
    <source>
        <dbReference type="SAM" id="Phobius"/>
    </source>
</evidence>
<dbReference type="Proteomes" id="UP000184428">
    <property type="component" value="Unassembled WGS sequence"/>
</dbReference>
<feature type="transmembrane region" description="Helical" evidence="1">
    <location>
        <begin position="104"/>
        <end position="123"/>
    </location>
</feature>
<dbReference type="EMBL" id="FRDM01000004">
    <property type="protein sequence ID" value="SHN63084.1"/>
    <property type="molecule type" value="Genomic_DNA"/>
</dbReference>
<keyword evidence="1" id="KW-0812">Transmembrane</keyword>
<keyword evidence="1" id="KW-1133">Transmembrane helix</keyword>
<proteinExistence type="predicted"/>
<feature type="transmembrane region" description="Helical" evidence="1">
    <location>
        <begin position="157"/>
        <end position="176"/>
    </location>
</feature>
<reference evidence="2 3" key="1">
    <citation type="submission" date="2016-12" db="EMBL/GenBank/DDBJ databases">
        <authorList>
            <person name="Song W.-J."/>
            <person name="Kurnit D.M."/>
        </authorList>
    </citation>
    <scope>NUCLEOTIDE SEQUENCE [LARGE SCALE GENOMIC DNA]</scope>
    <source>
        <strain evidence="2 3">DSM 43162</strain>
    </source>
</reference>
<feature type="transmembrane region" description="Helical" evidence="1">
    <location>
        <begin position="208"/>
        <end position="232"/>
    </location>
</feature>
<keyword evidence="1" id="KW-0472">Membrane</keyword>
<dbReference type="AlphaFoldDB" id="A0A1M7SXI2"/>
<gene>
    <name evidence="2" type="ORF">SAMN05660350_01119</name>
</gene>